<dbReference type="HOGENOM" id="CLU_3198122_0_0_9"/>
<reference evidence="1 2" key="2">
    <citation type="submission" date="2007-08" db="EMBL/GenBank/DDBJ databases">
        <authorList>
            <person name="Fulton L."/>
            <person name="Clifton S."/>
            <person name="Fulton B."/>
            <person name="Xu J."/>
            <person name="Minx P."/>
            <person name="Pepin K.H."/>
            <person name="Johnson M."/>
            <person name="Thiruvilangam P."/>
            <person name="Bhonagiri V."/>
            <person name="Nash W.E."/>
            <person name="Wang C."/>
            <person name="Mardis E.R."/>
            <person name="Wilson R.K."/>
        </authorList>
    </citation>
    <scope>NUCLEOTIDE SEQUENCE [LARGE SCALE GENOMIC DNA]</scope>
    <source>
        <strain evidence="1 2">DSM 753</strain>
    </source>
</reference>
<sequence>MESKTESVRNFNHNSLPSVWKTGAVRKSSEDMIGLFRSAEVMLSG</sequence>
<evidence type="ECO:0000313" key="2">
    <source>
        <dbReference type="Proteomes" id="UP000003490"/>
    </source>
</evidence>
<proteinExistence type="predicted"/>
<evidence type="ECO:0000313" key="1">
    <source>
        <dbReference type="EMBL" id="EDO60012.1"/>
    </source>
</evidence>
<reference evidence="1 2" key="1">
    <citation type="submission" date="2007-08" db="EMBL/GenBank/DDBJ databases">
        <title>Draft genome sequence of Clostridium leptum (DSM 753).</title>
        <authorList>
            <person name="Sudarsanam P."/>
            <person name="Ley R."/>
            <person name="Guruge J."/>
            <person name="Turnbaugh P.J."/>
            <person name="Mahowald M."/>
            <person name="Liep D."/>
            <person name="Gordon J."/>
        </authorList>
    </citation>
    <scope>NUCLEOTIDE SEQUENCE [LARGE SCALE GENOMIC DNA]</scope>
    <source>
        <strain evidence="1 2">DSM 753</strain>
    </source>
</reference>
<comment type="caution">
    <text evidence="1">The sequence shown here is derived from an EMBL/GenBank/DDBJ whole genome shotgun (WGS) entry which is preliminary data.</text>
</comment>
<protein>
    <submittedName>
        <fullName evidence="1">Uncharacterized protein</fullName>
    </submittedName>
</protein>
<gene>
    <name evidence="1" type="ORF">CLOLEP_02829</name>
</gene>
<accession>A7VW65</accession>
<dbReference type="Proteomes" id="UP000003490">
    <property type="component" value="Unassembled WGS sequence"/>
</dbReference>
<dbReference type="EMBL" id="ABCB02000020">
    <property type="protein sequence ID" value="EDO60012.1"/>
    <property type="molecule type" value="Genomic_DNA"/>
</dbReference>
<name>A7VW65_9FIRM</name>
<organism evidence="1 2">
    <name type="scientific">[Clostridium] leptum DSM 753</name>
    <dbReference type="NCBI Taxonomy" id="428125"/>
    <lineage>
        <taxon>Bacteria</taxon>
        <taxon>Bacillati</taxon>
        <taxon>Bacillota</taxon>
        <taxon>Clostridia</taxon>
        <taxon>Eubacteriales</taxon>
        <taxon>Oscillospiraceae</taxon>
        <taxon>Oscillospiraceae incertae sedis</taxon>
    </lineage>
</organism>
<dbReference type="AlphaFoldDB" id="A7VW65"/>